<evidence type="ECO:0000256" key="4">
    <source>
        <dbReference type="ARBA" id="ARBA00023163"/>
    </source>
</evidence>
<dbReference type="InterPro" id="IPR003340">
    <property type="entry name" value="B3_DNA-bd"/>
</dbReference>
<keyword evidence="8" id="KW-1185">Reference proteome</keyword>
<keyword evidence="4" id="KW-0804">Transcription</keyword>
<accession>A0A540N310</accession>
<dbReference type="PROSITE" id="PS50863">
    <property type="entry name" value="B3"/>
    <property type="match status" value="2"/>
</dbReference>
<dbReference type="CDD" id="cd10017">
    <property type="entry name" value="B3_DNA"/>
    <property type="match status" value="2"/>
</dbReference>
<feature type="domain" description="TF-B3" evidence="6">
    <location>
        <begin position="189"/>
        <end position="269"/>
    </location>
</feature>
<reference evidence="7 8" key="1">
    <citation type="journal article" date="2019" name="G3 (Bethesda)">
        <title>Sequencing of a Wild Apple (Malus baccata) Genome Unravels the Differences Between Cultivated and Wild Apple Species Regarding Disease Resistance and Cold Tolerance.</title>
        <authorList>
            <person name="Chen X."/>
        </authorList>
    </citation>
    <scope>NUCLEOTIDE SEQUENCE [LARGE SCALE GENOMIC DNA]</scope>
    <source>
        <strain evidence="8">cv. Shandingzi</strain>
        <tissue evidence="7">Leaves</tissue>
    </source>
</reference>
<proteinExistence type="predicted"/>
<dbReference type="PANTHER" id="PTHR31920:SF149">
    <property type="entry name" value="B3 DOMAIN-CONTAINING PROTEIN OS01G0723500-LIKE ISOFORM X1"/>
    <property type="match status" value="1"/>
</dbReference>
<evidence type="ECO:0000256" key="5">
    <source>
        <dbReference type="ARBA" id="ARBA00023242"/>
    </source>
</evidence>
<dbReference type="Pfam" id="PF02362">
    <property type="entry name" value="B3"/>
    <property type="match status" value="2"/>
</dbReference>
<keyword evidence="5" id="KW-0539">Nucleus</keyword>
<protein>
    <recommendedName>
        <fullName evidence="6">TF-B3 domain-containing protein</fullName>
    </recommendedName>
</protein>
<evidence type="ECO:0000259" key="6">
    <source>
        <dbReference type="PROSITE" id="PS50863"/>
    </source>
</evidence>
<evidence type="ECO:0000256" key="2">
    <source>
        <dbReference type="ARBA" id="ARBA00023015"/>
    </source>
</evidence>
<dbReference type="AlphaFoldDB" id="A0A540N310"/>
<dbReference type="Gene3D" id="2.40.330.10">
    <property type="entry name" value="DNA-binding pseudobarrel domain"/>
    <property type="match status" value="2"/>
</dbReference>
<feature type="domain" description="TF-B3" evidence="6">
    <location>
        <begin position="7"/>
        <end position="101"/>
    </location>
</feature>
<name>A0A540N310_MALBA</name>
<organism evidence="7 8">
    <name type="scientific">Malus baccata</name>
    <name type="common">Siberian crab apple</name>
    <name type="synonym">Pyrus baccata</name>
    <dbReference type="NCBI Taxonomy" id="106549"/>
    <lineage>
        <taxon>Eukaryota</taxon>
        <taxon>Viridiplantae</taxon>
        <taxon>Streptophyta</taxon>
        <taxon>Embryophyta</taxon>
        <taxon>Tracheophyta</taxon>
        <taxon>Spermatophyta</taxon>
        <taxon>Magnoliopsida</taxon>
        <taxon>eudicotyledons</taxon>
        <taxon>Gunneridae</taxon>
        <taxon>Pentapetalae</taxon>
        <taxon>rosids</taxon>
        <taxon>fabids</taxon>
        <taxon>Rosales</taxon>
        <taxon>Rosaceae</taxon>
        <taxon>Amygdaloideae</taxon>
        <taxon>Maleae</taxon>
        <taxon>Malus</taxon>
    </lineage>
</organism>
<keyword evidence="2" id="KW-0805">Transcription regulation</keyword>
<sequence>MARKPKKPSFFKILLGDFSQGLRIPPTFIRNNFNRRSLRKCDLKGPTGIRRTVELEDRENGVFFRNGWQGFVKDHHLEAGDLLVFYYDGETKFNVKIYDRSACEKDFEAAKMNTVNQARVKDENVDVDTGNYNKERKIRTTSRSSKYLISRKRRYYVEDTSTGSVLLKSENQCFLAFSNKKHLLQCVRIPKQLAVAQGLMYKNTVTLQDPAGRSWLIQLRIRRPSSTDHLDISTGWTDCVKANRISPGDTMIFEFVKQGLMRVHIFKKGAVRGNKCRVVLADPNVKAES</sequence>
<gene>
    <name evidence="7" type="ORF">C1H46_009404</name>
</gene>
<dbReference type="Proteomes" id="UP000315295">
    <property type="component" value="Unassembled WGS sequence"/>
</dbReference>
<dbReference type="STRING" id="106549.A0A540N310"/>
<evidence type="ECO:0000313" key="7">
    <source>
        <dbReference type="EMBL" id="TQE04933.1"/>
    </source>
</evidence>
<dbReference type="EMBL" id="VIEB01000131">
    <property type="protein sequence ID" value="TQE04933.1"/>
    <property type="molecule type" value="Genomic_DNA"/>
</dbReference>
<dbReference type="InterPro" id="IPR050655">
    <property type="entry name" value="Plant_B3_domain"/>
</dbReference>
<dbReference type="SMART" id="SM01019">
    <property type="entry name" value="B3"/>
    <property type="match status" value="2"/>
</dbReference>
<dbReference type="GO" id="GO:0005634">
    <property type="term" value="C:nucleus"/>
    <property type="evidence" value="ECO:0007669"/>
    <property type="project" value="UniProtKB-SubCell"/>
</dbReference>
<evidence type="ECO:0000256" key="1">
    <source>
        <dbReference type="ARBA" id="ARBA00004123"/>
    </source>
</evidence>
<evidence type="ECO:0000313" key="8">
    <source>
        <dbReference type="Proteomes" id="UP000315295"/>
    </source>
</evidence>
<dbReference type="PANTHER" id="PTHR31920">
    <property type="entry name" value="B3 DOMAIN-CONTAINING"/>
    <property type="match status" value="1"/>
</dbReference>
<comment type="subcellular location">
    <subcellularLocation>
        <location evidence="1">Nucleus</location>
    </subcellularLocation>
</comment>
<evidence type="ECO:0000256" key="3">
    <source>
        <dbReference type="ARBA" id="ARBA00023125"/>
    </source>
</evidence>
<dbReference type="GO" id="GO:0003677">
    <property type="term" value="F:DNA binding"/>
    <property type="evidence" value="ECO:0007669"/>
    <property type="project" value="UniProtKB-KW"/>
</dbReference>
<comment type="caution">
    <text evidence="7">The sequence shown here is derived from an EMBL/GenBank/DDBJ whole genome shotgun (WGS) entry which is preliminary data.</text>
</comment>
<keyword evidence="3" id="KW-0238">DNA-binding</keyword>
<dbReference type="SUPFAM" id="SSF101936">
    <property type="entry name" value="DNA-binding pseudobarrel domain"/>
    <property type="match status" value="2"/>
</dbReference>
<dbReference type="InterPro" id="IPR015300">
    <property type="entry name" value="DNA-bd_pseudobarrel_sf"/>
</dbReference>